<accession>A0A0D0CK54</accession>
<dbReference type="HOGENOM" id="CLU_078575_3_1_1"/>
<dbReference type="AlphaFoldDB" id="A0A0D0CK54"/>
<proteinExistence type="predicted"/>
<evidence type="ECO:0000313" key="1">
    <source>
        <dbReference type="EMBL" id="KIK58812.1"/>
    </source>
</evidence>
<organism evidence="1 2">
    <name type="scientific">Collybiopsis luxurians FD-317 M1</name>
    <dbReference type="NCBI Taxonomy" id="944289"/>
    <lineage>
        <taxon>Eukaryota</taxon>
        <taxon>Fungi</taxon>
        <taxon>Dikarya</taxon>
        <taxon>Basidiomycota</taxon>
        <taxon>Agaricomycotina</taxon>
        <taxon>Agaricomycetes</taxon>
        <taxon>Agaricomycetidae</taxon>
        <taxon>Agaricales</taxon>
        <taxon>Marasmiineae</taxon>
        <taxon>Omphalotaceae</taxon>
        <taxon>Collybiopsis</taxon>
        <taxon>Collybiopsis luxurians</taxon>
    </lineage>
</organism>
<sequence length="100" mass="10863">MNVPTLNPTGRNWAIFSLRFVSGVQGKGWWDHFTGAATCPVLSAPTTTLVTAMDSWEKDKAAARNLLLSKVPDSVALKLSKHTSIADAWSALVTEYTKKS</sequence>
<evidence type="ECO:0000313" key="2">
    <source>
        <dbReference type="Proteomes" id="UP000053593"/>
    </source>
</evidence>
<dbReference type="EMBL" id="KN834783">
    <property type="protein sequence ID" value="KIK58812.1"/>
    <property type="molecule type" value="Genomic_DNA"/>
</dbReference>
<dbReference type="Proteomes" id="UP000053593">
    <property type="component" value="Unassembled WGS sequence"/>
</dbReference>
<protein>
    <submittedName>
        <fullName evidence="1">Uncharacterized protein</fullName>
    </submittedName>
</protein>
<dbReference type="OrthoDB" id="3263038at2759"/>
<gene>
    <name evidence="1" type="ORF">GYMLUDRAFT_170567</name>
</gene>
<name>A0A0D0CK54_9AGAR</name>
<feature type="non-terminal residue" evidence="1">
    <location>
        <position position="100"/>
    </location>
</feature>
<keyword evidence="2" id="KW-1185">Reference proteome</keyword>
<reference evidence="1 2" key="1">
    <citation type="submission" date="2014-04" db="EMBL/GenBank/DDBJ databases">
        <title>Evolutionary Origins and Diversification of the Mycorrhizal Mutualists.</title>
        <authorList>
            <consortium name="DOE Joint Genome Institute"/>
            <consortium name="Mycorrhizal Genomics Consortium"/>
            <person name="Kohler A."/>
            <person name="Kuo A."/>
            <person name="Nagy L.G."/>
            <person name="Floudas D."/>
            <person name="Copeland A."/>
            <person name="Barry K.W."/>
            <person name="Cichocki N."/>
            <person name="Veneault-Fourrey C."/>
            <person name="LaButti K."/>
            <person name="Lindquist E.A."/>
            <person name="Lipzen A."/>
            <person name="Lundell T."/>
            <person name="Morin E."/>
            <person name="Murat C."/>
            <person name="Riley R."/>
            <person name="Ohm R."/>
            <person name="Sun H."/>
            <person name="Tunlid A."/>
            <person name="Henrissat B."/>
            <person name="Grigoriev I.V."/>
            <person name="Hibbett D.S."/>
            <person name="Martin F."/>
        </authorList>
    </citation>
    <scope>NUCLEOTIDE SEQUENCE [LARGE SCALE GENOMIC DNA]</scope>
    <source>
        <strain evidence="1 2">FD-317 M1</strain>
    </source>
</reference>